<keyword evidence="2" id="KW-1185">Reference proteome</keyword>
<dbReference type="RefSeq" id="XP_022150936.1">
    <property type="nucleotide sequence ID" value="XM_022295244.1"/>
</dbReference>
<dbReference type="KEGG" id="mcha:111018968"/>
<accession>A0A6J1DD16</accession>
<organism evidence="2 3">
    <name type="scientific">Momordica charantia</name>
    <name type="common">Bitter gourd</name>
    <name type="synonym">Balsam pear</name>
    <dbReference type="NCBI Taxonomy" id="3673"/>
    <lineage>
        <taxon>Eukaryota</taxon>
        <taxon>Viridiplantae</taxon>
        <taxon>Streptophyta</taxon>
        <taxon>Embryophyta</taxon>
        <taxon>Tracheophyta</taxon>
        <taxon>Spermatophyta</taxon>
        <taxon>Magnoliopsida</taxon>
        <taxon>eudicotyledons</taxon>
        <taxon>Gunneridae</taxon>
        <taxon>Pentapetalae</taxon>
        <taxon>rosids</taxon>
        <taxon>fabids</taxon>
        <taxon>Cucurbitales</taxon>
        <taxon>Cucurbitaceae</taxon>
        <taxon>Momordiceae</taxon>
        <taxon>Momordica</taxon>
    </lineage>
</organism>
<evidence type="ECO:0000256" key="1">
    <source>
        <dbReference type="SAM" id="MobiDB-lite"/>
    </source>
</evidence>
<proteinExistence type="predicted"/>
<gene>
    <name evidence="3" type="primary">LOC111018968</name>
</gene>
<name>A0A6J1DD16_MOMCH</name>
<protein>
    <submittedName>
        <fullName evidence="3">Uncharacterized protein</fullName>
    </submittedName>
</protein>
<dbReference type="Proteomes" id="UP000504603">
    <property type="component" value="Unplaced"/>
</dbReference>
<feature type="region of interest" description="Disordered" evidence="1">
    <location>
        <begin position="1"/>
        <end position="27"/>
    </location>
</feature>
<evidence type="ECO:0000313" key="3">
    <source>
        <dbReference type="RefSeq" id="XP_022150936.1"/>
    </source>
</evidence>
<dbReference type="GeneID" id="111018968"/>
<feature type="compositionally biased region" description="Low complexity" evidence="1">
    <location>
        <begin position="9"/>
        <end position="27"/>
    </location>
</feature>
<evidence type="ECO:0000313" key="2">
    <source>
        <dbReference type="Proteomes" id="UP000504603"/>
    </source>
</evidence>
<dbReference type="AlphaFoldDB" id="A0A6J1DD16"/>
<reference evidence="3" key="1">
    <citation type="submission" date="2025-08" db="UniProtKB">
        <authorList>
            <consortium name="RefSeq"/>
        </authorList>
    </citation>
    <scope>IDENTIFICATION</scope>
    <source>
        <strain evidence="3">OHB3-1</strain>
    </source>
</reference>
<sequence length="105" mass="10814">MSNSTIVASSPLNSGSHSHMSSNSSSVIHSNAVGNSVLSSSSSPMLTASGTSDAISQCHNILNMLQSQPNAAKTEANTSSAYMDKSTLRMIGKGGLFRGLYVFDG</sequence>